<accession>A0A0J8GM00</accession>
<dbReference type="InterPro" id="IPR009078">
    <property type="entry name" value="Ferritin-like_SF"/>
</dbReference>
<dbReference type="Proteomes" id="UP000037600">
    <property type="component" value="Unassembled WGS sequence"/>
</dbReference>
<comment type="caution">
    <text evidence="2">The sequence shown here is derived from an EMBL/GenBank/DDBJ whole genome shotgun (WGS) entry which is preliminary data.</text>
</comment>
<dbReference type="PANTHER" id="PTHR34400">
    <property type="match status" value="1"/>
</dbReference>
<dbReference type="Pfam" id="PF12902">
    <property type="entry name" value="Ferritin-like"/>
    <property type="match status" value="1"/>
</dbReference>
<dbReference type="InterPro" id="IPR026820">
    <property type="entry name" value="VioB/RebD_dom"/>
</dbReference>
<dbReference type="InterPro" id="IPR012347">
    <property type="entry name" value="Ferritin-like"/>
</dbReference>
<protein>
    <recommendedName>
        <fullName evidence="1">Iminophenyl-pyruvate dimer synthase domain-containing protein</fullName>
    </recommendedName>
</protein>
<evidence type="ECO:0000313" key="3">
    <source>
        <dbReference type="Proteomes" id="UP000037600"/>
    </source>
</evidence>
<evidence type="ECO:0000313" key="2">
    <source>
        <dbReference type="EMBL" id="KMT63852.1"/>
    </source>
</evidence>
<feature type="domain" description="Iminophenyl-pyruvate dimer synthase" evidence="1">
    <location>
        <begin position="20"/>
        <end position="240"/>
    </location>
</feature>
<keyword evidence="3" id="KW-1185">Reference proteome</keyword>
<dbReference type="AlphaFoldDB" id="A0A0J8GM00"/>
<dbReference type="SUPFAM" id="SSF47240">
    <property type="entry name" value="Ferritin-like"/>
    <property type="match status" value="1"/>
</dbReference>
<dbReference type="OrthoDB" id="9795032at2"/>
<dbReference type="RefSeq" id="WP_048695406.1">
    <property type="nucleotide sequence ID" value="NZ_KQ130509.1"/>
</dbReference>
<dbReference type="Gene3D" id="1.20.1260.10">
    <property type="match status" value="1"/>
</dbReference>
<dbReference type="PANTHER" id="PTHR34400:SF4">
    <property type="entry name" value="MEMBRANE PROTEIN"/>
    <property type="match status" value="1"/>
</dbReference>
<dbReference type="EMBL" id="LAZL01000039">
    <property type="protein sequence ID" value="KMT63852.1"/>
    <property type="molecule type" value="Genomic_DNA"/>
</dbReference>
<proteinExistence type="predicted"/>
<reference evidence="2 3" key="1">
    <citation type="submission" date="2015-04" db="EMBL/GenBank/DDBJ databases">
        <title>Draft Genome Sequence of the Novel Agar-Digesting Marine Bacterium Q1.</title>
        <authorList>
            <person name="Li Y."/>
            <person name="Li D."/>
            <person name="Chen G."/>
            <person name="Du Z."/>
        </authorList>
    </citation>
    <scope>NUCLEOTIDE SEQUENCE [LARGE SCALE GENOMIC DNA]</scope>
    <source>
        <strain evidence="2 3">Q1</strain>
    </source>
</reference>
<name>A0A0J8GM00_9ALTE</name>
<organism evidence="2 3">
    <name type="scientific">Catenovulum maritimum</name>
    <dbReference type="NCBI Taxonomy" id="1513271"/>
    <lineage>
        <taxon>Bacteria</taxon>
        <taxon>Pseudomonadati</taxon>
        <taxon>Pseudomonadota</taxon>
        <taxon>Gammaproteobacteria</taxon>
        <taxon>Alteromonadales</taxon>
        <taxon>Alteromonadaceae</taxon>
        <taxon>Catenovulum</taxon>
    </lineage>
</organism>
<sequence length="359" mass="40116">MDQQITNQINQQKQAIFEKLQKAIQLELSTLPPYLTAYFSIHENTNKEAANLIRSVFMEEMLHLCLAGNVMVSIGGQVKLGKDNIPSYPCALEFKGREFEIDLAKFSADSIQTFRRIELPDDMPPLDKNTKATNEMKIGGYSIGEFYQSIISDLTELDKTCRQNGESLFSSDTSNQITETYFWRGGGKPIGVIDITTATTALEQIIDQGEGAAATLYDGDADEYGQAPDLAHFFKFSEIYYQRHYQADDNPLLPPTGDSMAVDFTAVYPVKANCKQSDFELNSDLAALNYQFNQNYSLMLQQIEEAFSGNPRVLYNAIMNGMHDLTPIARTMAKMPIDPSNPNLTGGPSFEWAEPILAK</sequence>
<gene>
    <name evidence="2" type="ORF">XM47_17400</name>
</gene>
<evidence type="ECO:0000259" key="1">
    <source>
        <dbReference type="Pfam" id="PF12902"/>
    </source>
</evidence>
<dbReference type="STRING" id="1513271.XM47_17400"/>